<dbReference type="CDD" id="cd00082">
    <property type="entry name" value="HisKA"/>
    <property type="match status" value="1"/>
</dbReference>
<reference evidence="10 11" key="1">
    <citation type="submission" date="2013-04" db="EMBL/GenBank/DDBJ databases">
        <authorList>
            <person name="Harkins D.M."/>
            <person name="Durkin A.S."/>
            <person name="Brinkac L.M."/>
            <person name="Haft D.H."/>
            <person name="Selengut J.D."/>
            <person name="Sanka R."/>
            <person name="DePew J."/>
            <person name="Purushe J."/>
            <person name="Hartskeerl R.A."/>
            <person name="Ahmed A."/>
            <person name="van der Linden H."/>
            <person name="Goris M.G.A."/>
            <person name="Vinetz J.M."/>
            <person name="Sutton G.G."/>
            <person name="Nierman W.C."/>
            <person name="Fouts D.E."/>
        </authorList>
    </citation>
    <scope>NUCLEOTIDE SEQUENCE [LARGE SCALE GENOMIC DNA]</scope>
    <source>
        <strain evidence="10 11">Sao Paulo</strain>
    </source>
</reference>
<evidence type="ECO:0000256" key="1">
    <source>
        <dbReference type="ARBA" id="ARBA00000085"/>
    </source>
</evidence>
<dbReference type="InterPro" id="IPR050428">
    <property type="entry name" value="TCS_sensor_his_kinase"/>
</dbReference>
<dbReference type="PROSITE" id="PS50109">
    <property type="entry name" value="HIS_KIN"/>
    <property type="match status" value="1"/>
</dbReference>
<gene>
    <name evidence="10" type="ORF">LEP1GSC202_1522</name>
</gene>
<organism evidence="10 11">
    <name type="scientific">Leptospira yanagawae serovar Saopaulo str. Sao Paulo = ATCC 700523</name>
    <dbReference type="NCBI Taxonomy" id="1249483"/>
    <lineage>
        <taxon>Bacteria</taxon>
        <taxon>Pseudomonadati</taxon>
        <taxon>Spirochaetota</taxon>
        <taxon>Spirochaetia</taxon>
        <taxon>Leptospirales</taxon>
        <taxon>Leptospiraceae</taxon>
        <taxon>Leptospira</taxon>
    </lineage>
</organism>
<keyword evidence="7 8" id="KW-1133">Transmembrane helix</keyword>
<dbReference type="GO" id="GO:0000155">
    <property type="term" value="F:phosphorelay sensor kinase activity"/>
    <property type="evidence" value="ECO:0007669"/>
    <property type="project" value="InterPro"/>
</dbReference>
<comment type="caution">
    <text evidence="10">The sequence shown here is derived from an EMBL/GenBank/DDBJ whole genome shotgun (WGS) entry which is preliminary data.</text>
</comment>
<dbReference type="SMART" id="SM00387">
    <property type="entry name" value="HATPase_c"/>
    <property type="match status" value="1"/>
</dbReference>
<dbReference type="SUPFAM" id="SSF47384">
    <property type="entry name" value="Homodimeric domain of signal transducing histidine kinase"/>
    <property type="match status" value="1"/>
</dbReference>
<dbReference type="STRING" id="1249483.LEP1GSC202_1522"/>
<dbReference type="InterPro" id="IPR029151">
    <property type="entry name" value="Sensor-like_sf"/>
</dbReference>
<keyword evidence="5 8" id="KW-0812">Transmembrane</keyword>
<dbReference type="Gene3D" id="3.30.565.10">
    <property type="entry name" value="Histidine kinase-like ATPase, C-terminal domain"/>
    <property type="match status" value="1"/>
</dbReference>
<dbReference type="EC" id="2.7.13.3" evidence="2"/>
<feature type="domain" description="Histidine kinase" evidence="9">
    <location>
        <begin position="266"/>
        <end position="479"/>
    </location>
</feature>
<dbReference type="InterPro" id="IPR036890">
    <property type="entry name" value="HATPase_C_sf"/>
</dbReference>
<accession>A0A5E8HEA1</accession>
<evidence type="ECO:0000256" key="8">
    <source>
        <dbReference type="SAM" id="Phobius"/>
    </source>
</evidence>
<evidence type="ECO:0000256" key="5">
    <source>
        <dbReference type="ARBA" id="ARBA00022692"/>
    </source>
</evidence>
<dbReference type="InterPro" id="IPR005467">
    <property type="entry name" value="His_kinase_dom"/>
</dbReference>
<sequence length="479" mass="55233">MVTNHYQFFFILCIGFYYLIDKTEESIRPRYMETIEESLNDTTHVLSAIVEEEIKKNPNNRFQLTSLVKRLFQKPFQNVRTRIFEAKIYSLLKTNADIQIYVTDSKGIVIFDSEEFREGLDYSKYNDVFLTLKGKYGVRSSKMFDSEKEGALFIASPIRYQNEIIGVLTVIKPKIGVIPFIEEAKNKFWHISLLVASSIAIVFSILAYISFRPIIRLSQYVISLRNQEKKTFPKLGIKELNDLGKEVDQLVLELEGKKYVESYVQTLTHEIKSPLSSILASVELIESHPNEIHRLTKTIEAEAKRIQSLIDQLLELSSLEGKNSIELEDKIEMVSFLEKVIHRFEIVLERKNLHVKKIFSNDTLQIKGNESYLRMAIENILRNSIEFANSNDQITIQLELVNQSYTKLIIADEGQSIPDFALSKLTEKFFSLPRPSDKRKSSGLGLSIVKEITDLHQAELTIRNLDPKGVEVSILFQNF</sequence>
<dbReference type="Pfam" id="PF02518">
    <property type="entry name" value="HATPase_c"/>
    <property type="match status" value="1"/>
</dbReference>
<dbReference type="Proteomes" id="UP000013996">
    <property type="component" value="Unassembled WGS sequence"/>
</dbReference>
<dbReference type="SMART" id="SM00388">
    <property type="entry name" value="HisKA"/>
    <property type="match status" value="1"/>
</dbReference>
<dbReference type="OrthoDB" id="9806130at2"/>
<protein>
    <recommendedName>
        <fullName evidence="2">histidine kinase</fullName>
        <ecNumber evidence="2">2.7.13.3</ecNumber>
    </recommendedName>
</protein>
<dbReference type="RefSeq" id="WP_015677178.1">
    <property type="nucleotide sequence ID" value="NZ_AOGX02000015.1"/>
</dbReference>
<evidence type="ECO:0000256" key="3">
    <source>
        <dbReference type="ARBA" id="ARBA00022553"/>
    </source>
</evidence>
<dbReference type="Gene3D" id="1.10.287.130">
    <property type="match status" value="1"/>
</dbReference>
<evidence type="ECO:0000313" key="10">
    <source>
        <dbReference type="EMBL" id="EOQ89605.1"/>
    </source>
</evidence>
<keyword evidence="4" id="KW-0808">Transferase</keyword>
<dbReference type="EMBL" id="AOGX02000015">
    <property type="protein sequence ID" value="EOQ89605.1"/>
    <property type="molecule type" value="Genomic_DNA"/>
</dbReference>
<dbReference type="NCBIfam" id="NF008312">
    <property type="entry name" value="PRK11100.1"/>
    <property type="match status" value="1"/>
</dbReference>
<evidence type="ECO:0000313" key="11">
    <source>
        <dbReference type="Proteomes" id="UP000013996"/>
    </source>
</evidence>
<dbReference type="PANTHER" id="PTHR45436">
    <property type="entry name" value="SENSOR HISTIDINE KINASE YKOH"/>
    <property type="match status" value="1"/>
</dbReference>
<dbReference type="Gene3D" id="3.30.450.20">
    <property type="entry name" value="PAS domain"/>
    <property type="match status" value="1"/>
</dbReference>
<dbReference type="SUPFAM" id="SSF55874">
    <property type="entry name" value="ATPase domain of HSP90 chaperone/DNA topoisomerase II/histidine kinase"/>
    <property type="match status" value="1"/>
</dbReference>
<evidence type="ECO:0000256" key="7">
    <source>
        <dbReference type="ARBA" id="ARBA00022989"/>
    </source>
</evidence>
<evidence type="ECO:0000256" key="4">
    <source>
        <dbReference type="ARBA" id="ARBA00022679"/>
    </source>
</evidence>
<keyword evidence="8" id="KW-0472">Membrane</keyword>
<dbReference type="SUPFAM" id="SSF103190">
    <property type="entry name" value="Sensory domain-like"/>
    <property type="match status" value="1"/>
</dbReference>
<dbReference type="InterPro" id="IPR003594">
    <property type="entry name" value="HATPase_dom"/>
</dbReference>
<keyword evidence="6" id="KW-0418">Kinase</keyword>
<proteinExistence type="predicted"/>
<feature type="transmembrane region" description="Helical" evidence="8">
    <location>
        <begin position="188"/>
        <end position="211"/>
    </location>
</feature>
<comment type="catalytic activity">
    <reaction evidence="1">
        <text>ATP + protein L-histidine = ADP + protein N-phospho-L-histidine.</text>
        <dbReference type="EC" id="2.7.13.3"/>
    </reaction>
</comment>
<dbReference type="PANTHER" id="PTHR45436:SF10">
    <property type="entry name" value="HISTIDINE KINASE"/>
    <property type="match status" value="1"/>
</dbReference>
<dbReference type="InterPro" id="IPR036097">
    <property type="entry name" value="HisK_dim/P_sf"/>
</dbReference>
<feature type="transmembrane region" description="Helical" evidence="8">
    <location>
        <begin position="6"/>
        <end position="21"/>
    </location>
</feature>
<keyword evidence="3" id="KW-0597">Phosphoprotein</keyword>
<name>A0A5E8HEA1_9LEPT</name>
<evidence type="ECO:0000256" key="2">
    <source>
        <dbReference type="ARBA" id="ARBA00012438"/>
    </source>
</evidence>
<evidence type="ECO:0000256" key="6">
    <source>
        <dbReference type="ARBA" id="ARBA00022777"/>
    </source>
</evidence>
<dbReference type="InterPro" id="IPR003661">
    <property type="entry name" value="HisK_dim/P_dom"/>
</dbReference>
<evidence type="ECO:0000259" key="9">
    <source>
        <dbReference type="PROSITE" id="PS50109"/>
    </source>
</evidence>
<dbReference type="Pfam" id="PF00512">
    <property type="entry name" value="HisKA"/>
    <property type="match status" value="1"/>
</dbReference>
<dbReference type="AlphaFoldDB" id="A0A5E8HEA1"/>